<accession>A0A2T0WX69</accession>
<dbReference type="AlphaFoldDB" id="A0A2T0WX69"/>
<dbReference type="EMBL" id="PVTQ01000004">
    <property type="protein sequence ID" value="PRY91288.1"/>
    <property type="molecule type" value="Genomic_DNA"/>
</dbReference>
<dbReference type="Proteomes" id="UP000238392">
    <property type="component" value="Unassembled WGS sequence"/>
</dbReference>
<feature type="chain" id="PRO_5015541879" evidence="1">
    <location>
        <begin position="22"/>
        <end position="593"/>
    </location>
</feature>
<keyword evidence="4" id="KW-1185">Reference proteome</keyword>
<dbReference type="InterPro" id="IPR002477">
    <property type="entry name" value="Peptidoglycan-bd-like"/>
</dbReference>
<sequence>MTRFAALLGSISLMAVSHASAQEAAWLQIEAQPTLNEAQFRAQAYASSMPEVNGFALSSGWYAIALGPYSEERAQELRREYLRTGRIPRDSYVSDGAGYGQQFWPVGAINTRNQAPIEPESPQIDTTLPEVAADTPAPVQVTPAEPDLEPIFVEETPYEARANESLLTRQERDLLQIALQWSGHYNGRIDGAFGQGTRNSMASWQAANGYEVSGILTTRQRADLMGQYNAVFDGLGFELVSDMEAGIQMELPLGVVALKDHLTPFAHYDATTDMPVQVLLISQPGDSATLGGLYEIMQTLEVVPTEGPRSLSRNSFTLEGANEQITSYTQASIENGAIKGFTLVWPAGDEARRSRVLDRMKASFTALDGYLSTALDLDATQDIDLVSGLAVRKPAFTRSALWADAQGRVVTLAEGLDSCASLTIDSDYDATLVAADANGLLALIAPTQPLAPAARAILQQVPPRLQSEIAVGGYSFGGVLSAPSVTFGHIEDMASLTGDTRMMRLNIATTPADAGGPVVDMSGAVIGLMMGDHDGDRVLPDGVRFAVKESEIEAFLQSQGVAVETTADVGRMEAEDLRYVASDLTTLVECWQN</sequence>
<evidence type="ECO:0000313" key="4">
    <source>
        <dbReference type="Proteomes" id="UP000238392"/>
    </source>
</evidence>
<gene>
    <name evidence="3" type="ORF">CLV74_104310</name>
</gene>
<dbReference type="OrthoDB" id="6810892at2"/>
<organism evidence="3 4">
    <name type="scientific">Donghicola tyrosinivorans</name>
    <dbReference type="NCBI Taxonomy" id="1652492"/>
    <lineage>
        <taxon>Bacteria</taxon>
        <taxon>Pseudomonadati</taxon>
        <taxon>Pseudomonadota</taxon>
        <taxon>Alphaproteobacteria</taxon>
        <taxon>Rhodobacterales</taxon>
        <taxon>Roseobacteraceae</taxon>
        <taxon>Donghicola</taxon>
    </lineage>
</organism>
<dbReference type="InterPro" id="IPR036366">
    <property type="entry name" value="PGBDSf"/>
</dbReference>
<reference evidence="3 4" key="1">
    <citation type="submission" date="2018-03" db="EMBL/GenBank/DDBJ databases">
        <title>Genomic Encyclopedia of Archaeal and Bacterial Type Strains, Phase II (KMG-II): from individual species to whole genera.</title>
        <authorList>
            <person name="Goeker M."/>
        </authorList>
    </citation>
    <scope>NUCLEOTIDE SEQUENCE [LARGE SCALE GENOMIC DNA]</scope>
    <source>
        <strain evidence="3 4">DSM 100212</strain>
    </source>
</reference>
<feature type="domain" description="Peptidoglycan binding-like" evidence="2">
    <location>
        <begin position="169"/>
        <end position="220"/>
    </location>
</feature>
<dbReference type="InterPro" id="IPR009003">
    <property type="entry name" value="Peptidase_S1_PA"/>
</dbReference>
<evidence type="ECO:0000259" key="2">
    <source>
        <dbReference type="Pfam" id="PF01471"/>
    </source>
</evidence>
<dbReference type="SUPFAM" id="SSF47090">
    <property type="entry name" value="PGBD-like"/>
    <property type="match status" value="1"/>
</dbReference>
<dbReference type="SUPFAM" id="SSF50494">
    <property type="entry name" value="Trypsin-like serine proteases"/>
    <property type="match status" value="1"/>
</dbReference>
<dbReference type="RefSeq" id="WP_106263800.1">
    <property type="nucleotide sequence ID" value="NZ_PVTQ01000004.1"/>
</dbReference>
<name>A0A2T0WX69_9RHOB</name>
<dbReference type="Gene3D" id="1.10.101.10">
    <property type="entry name" value="PGBD-like superfamily/PGBD"/>
    <property type="match status" value="1"/>
</dbReference>
<evidence type="ECO:0000313" key="3">
    <source>
        <dbReference type="EMBL" id="PRY91288.1"/>
    </source>
</evidence>
<dbReference type="Pfam" id="PF01471">
    <property type="entry name" value="PG_binding_1"/>
    <property type="match status" value="1"/>
</dbReference>
<evidence type="ECO:0000256" key="1">
    <source>
        <dbReference type="SAM" id="SignalP"/>
    </source>
</evidence>
<proteinExistence type="predicted"/>
<dbReference type="Pfam" id="PF13365">
    <property type="entry name" value="Trypsin_2"/>
    <property type="match status" value="1"/>
</dbReference>
<feature type="signal peptide" evidence="1">
    <location>
        <begin position="1"/>
        <end position="21"/>
    </location>
</feature>
<keyword evidence="1" id="KW-0732">Signal</keyword>
<comment type="caution">
    <text evidence="3">The sequence shown here is derived from an EMBL/GenBank/DDBJ whole genome shotgun (WGS) entry which is preliminary data.</text>
</comment>
<protein>
    <submittedName>
        <fullName evidence="3">Trypsin-like peptidase</fullName>
    </submittedName>
</protein>
<dbReference type="Gene3D" id="2.40.10.120">
    <property type="match status" value="1"/>
</dbReference>
<dbReference type="InterPro" id="IPR036365">
    <property type="entry name" value="PGBD-like_sf"/>
</dbReference>